<dbReference type="Gene3D" id="3.30.70.60">
    <property type="match status" value="1"/>
</dbReference>
<evidence type="ECO:0000259" key="7">
    <source>
        <dbReference type="SMART" id="SM00888"/>
    </source>
</evidence>
<accession>A0A2R7Y136</accession>
<evidence type="ECO:0000256" key="6">
    <source>
        <dbReference type="HAMAP-Rule" id="MF_00043"/>
    </source>
</evidence>
<evidence type="ECO:0000256" key="1">
    <source>
        <dbReference type="ARBA" id="ARBA00003815"/>
    </source>
</evidence>
<dbReference type="HAMAP" id="MF_00043">
    <property type="entry name" value="EF1_beta"/>
    <property type="match status" value="1"/>
</dbReference>
<dbReference type="GO" id="GO:0003746">
    <property type="term" value="F:translation elongation factor activity"/>
    <property type="evidence" value="ECO:0007669"/>
    <property type="project" value="UniProtKB-UniRule"/>
</dbReference>
<dbReference type="SUPFAM" id="SSF54984">
    <property type="entry name" value="eEF-1beta-like"/>
    <property type="match status" value="1"/>
</dbReference>
<evidence type="ECO:0000256" key="2">
    <source>
        <dbReference type="ARBA" id="ARBA00007411"/>
    </source>
</evidence>
<dbReference type="PANTHER" id="PTHR39647:SF1">
    <property type="entry name" value="ELONGATION FACTOR 1-BETA"/>
    <property type="match status" value="1"/>
</dbReference>
<dbReference type="EMBL" id="NDWU01000021">
    <property type="protein sequence ID" value="PUA31251.1"/>
    <property type="molecule type" value="Genomic_DNA"/>
</dbReference>
<dbReference type="PANTHER" id="PTHR39647">
    <property type="entry name" value="ELONGATION FACTOR 1-BETA"/>
    <property type="match status" value="1"/>
</dbReference>
<dbReference type="CDD" id="cd00292">
    <property type="entry name" value="EF1B"/>
    <property type="match status" value="1"/>
</dbReference>
<feature type="domain" description="Translation elongation factor EF1B beta/delta subunit guanine nucleotide exchange" evidence="7">
    <location>
        <begin position="3"/>
        <end position="88"/>
    </location>
</feature>
<dbReference type="Proteomes" id="UP000244066">
    <property type="component" value="Unassembled WGS sequence"/>
</dbReference>
<comment type="caution">
    <text evidence="8">The sequence shown here is derived from an EMBL/GenBank/DDBJ whole genome shotgun (WGS) entry which is preliminary data.</text>
</comment>
<dbReference type="Pfam" id="PF00736">
    <property type="entry name" value="EF1_GNE"/>
    <property type="match status" value="1"/>
</dbReference>
<comment type="similarity">
    <text evidence="2 6">Belongs to the EF-1-beta/EF-1-delta family.</text>
</comment>
<dbReference type="NCBIfam" id="TIGR00489">
    <property type="entry name" value="aEF-1_beta"/>
    <property type="match status" value="1"/>
</dbReference>
<keyword evidence="5 6" id="KW-0648">Protein biosynthesis</keyword>
<evidence type="ECO:0000256" key="5">
    <source>
        <dbReference type="ARBA" id="ARBA00022917"/>
    </source>
</evidence>
<keyword evidence="4 6" id="KW-0251">Elongation factor</keyword>
<evidence type="ECO:0000313" key="9">
    <source>
        <dbReference type="Proteomes" id="UP000244066"/>
    </source>
</evidence>
<dbReference type="InterPro" id="IPR014038">
    <property type="entry name" value="EF1B_bsu/dsu_GNE"/>
</dbReference>
<dbReference type="InterPro" id="IPR036219">
    <property type="entry name" value="eEF-1beta-like_sf"/>
</dbReference>
<reference evidence="8 9" key="1">
    <citation type="submission" date="2017-04" db="EMBL/GenBank/DDBJ databases">
        <title>Draft Aigarchaeota genome from a New Zealand hot spring.</title>
        <authorList>
            <person name="Reysenbach A.-L."/>
            <person name="Donaho J.A."/>
            <person name="Gerhart J."/>
            <person name="Kelley J.F."/>
            <person name="Kouba K."/>
            <person name="Podar M."/>
            <person name="Stott M."/>
        </authorList>
    </citation>
    <scope>NUCLEOTIDE SEQUENCE [LARGE SCALE GENOMIC DNA]</scope>
    <source>
        <strain evidence="8">NZ13_MG1</strain>
    </source>
</reference>
<dbReference type="SMART" id="SM00888">
    <property type="entry name" value="EF1_GNE"/>
    <property type="match status" value="1"/>
</dbReference>
<protein>
    <recommendedName>
        <fullName evidence="3 6">Elongation factor 1-beta</fullName>
        <shortName evidence="6">EF-1-beta</shortName>
    </recommendedName>
    <alternativeName>
        <fullName evidence="6">aEF-1beta</fullName>
    </alternativeName>
</protein>
<dbReference type="NCBIfam" id="NF001670">
    <property type="entry name" value="PRK00435.1"/>
    <property type="match status" value="1"/>
</dbReference>
<dbReference type="InterPro" id="IPR004542">
    <property type="entry name" value="Transl_elong_EF1B_B_arc"/>
</dbReference>
<organism evidence="8 9">
    <name type="scientific">Candidatus Terraquivivens tikiterensis</name>
    <dbReference type="NCBI Taxonomy" id="1980982"/>
    <lineage>
        <taxon>Archaea</taxon>
        <taxon>Nitrososphaerota</taxon>
        <taxon>Candidatus Wolframiiraptoraceae</taxon>
        <taxon>Candidatus Terraquivivens</taxon>
    </lineage>
</organism>
<dbReference type="InterPro" id="IPR014717">
    <property type="entry name" value="Transl_elong_EF1B/ribsomal_bS6"/>
</dbReference>
<evidence type="ECO:0000256" key="4">
    <source>
        <dbReference type="ARBA" id="ARBA00022768"/>
    </source>
</evidence>
<evidence type="ECO:0000256" key="3">
    <source>
        <dbReference type="ARBA" id="ARBA00017600"/>
    </source>
</evidence>
<dbReference type="AlphaFoldDB" id="A0A2R7Y136"/>
<sequence length="88" mass="9992">MAKVLMLIRVMPSDETVDLDGLVDKISKGLPEGIELRESKREPIAFGAESLLMAFTMPDEEGHAYALEEYLRSFPEIQEFVTEFVTRI</sequence>
<name>A0A2R7Y136_9ARCH</name>
<comment type="function">
    <text evidence="1 6">Promotes the exchange of GDP for GTP in EF-1-alpha/GDP, thus allowing the regeneration of EF-1-alpha/GTP that could then be used to form the ternary complex EF-1-alpha/GTP/AAtRNA.</text>
</comment>
<evidence type="ECO:0000313" key="8">
    <source>
        <dbReference type="EMBL" id="PUA31251.1"/>
    </source>
</evidence>
<proteinExistence type="inferred from homology"/>
<gene>
    <name evidence="6" type="primary">ef1b</name>
    <name evidence="8" type="ORF">B9J98_06945</name>
</gene>